<keyword evidence="1" id="KW-0812">Transmembrane</keyword>
<dbReference type="GO" id="GO:0005886">
    <property type="term" value="C:plasma membrane"/>
    <property type="evidence" value="ECO:0007669"/>
    <property type="project" value="TreeGrafter"/>
</dbReference>
<reference evidence="5" key="1">
    <citation type="submission" date="2025-08" db="UniProtKB">
        <authorList>
            <consortium name="RefSeq"/>
        </authorList>
    </citation>
    <scope>IDENTIFICATION</scope>
</reference>
<dbReference type="InterPro" id="IPR050650">
    <property type="entry name" value="Type-II_Cytokine-TF_Rcpt"/>
</dbReference>
<evidence type="ECO:0000259" key="3">
    <source>
        <dbReference type="Pfam" id="PF09294"/>
    </source>
</evidence>
<dbReference type="GeneID" id="117549471"/>
<dbReference type="SUPFAM" id="SSF49265">
    <property type="entry name" value="Fibronectin type III"/>
    <property type="match status" value="2"/>
</dbReference>
<name>A0A6P8UXK8_GYMAC</name>
<sequence>MLCSLTLTSLICLYLRAIPRPWSTMKLWMMLLILLLHLGNAPWMTVVCVSLPAPSKVSISSLNMEHTLSFLPGPGTPPDARFTVQVLRLRKSQWRLLAACTQLTAGQKCNLTRAFKDRYEQYQARIQAFTLSQTSNWTVSEKFLPLTDTVLGPPDVSLSGCGDCLLLRLGAPIAMEFSPTYRVHVQRTRDGVQFNLSLPYKEETVITYLQPGVEYCVTVSIWSVFNKNTVSSAPHCAFTSPPPSRISYVVMLGLLAAVCALGLLLILLHFYGLQGFKVLRKCLSTTLCGGGVSIEQSAQMSAVQHLKEGSADCLLTAQRLLRNTSDGERKSMERTVKSNV</sequence>
<keyword evidence="1" id="KW-1133">Transmembrane helix</keyword>
<dbReference type="InterPro" id="IPR003961">
    <property type="entry name" value="FN3_dom"/>
</dbReference>
<dbReference type="PANTHER" id="PTHR20859:SF53">
    <property type="entry name" value="INTERLEUKIN-22 RECEPTOR SUBUNIT ALPHA-1"/>
    <property type="match status" value="1"/>
</dbReference>
<dbReference type="OrthoDB" id="10031784at2759"/>
<evidence type="ECO:0000313" key="5">
    <source>
        <dbReference type="RefSeq" id="XP_034077315.1"/>
    </source>
</evidence>
<accession>A0A6P8UXK8</accession>
<dbReference type="InterPro" id="IPR015373">
    <property type="entry name" value="Interferon/interleukin_rcp_dom"/>
</dbReference>
<dbReference type="InParanoid" id="A0A6P8UXK8"/>
<dbReference type="Pfam" id="PF09294">
    <property type="entry name" value="Interfer-bind"/>
    <property type="match status" value="1"/>
</dbReference>
<proteinExistence type="predicted"/>
<gene>
    <name evidence="5" type="primary">LOC117549471</name>
</gene>
<organism evidence="4 5">
    <name type="scientific">Gymnodraco acuticeps</name>
    <name type="common">Antarctic dragonfish</name>
    <dbReference type="NCBI Taxonomy" id="8218"/>
    <lineage>
        <taxon>Eukaryota</taxon>
        <taxon>Metazoa</taxon>
        <taxon>Chordata</taxon>
        <taxon>Craniata</taxon>
        <taxon>Vertebrata</taxon>
        <taxon>Euteleostomi</taxon>
        <taxon>Actinopterygii</taxon>
        <taxon>Neopterygii</taxon>
        <taxon>Teleostei</taxon>
        <taxon>Neoteleostei</taxon>
        <taxon>Acanthomorphata</taxon>
        <taxon>Eupercaria</taxon>
        <taxon>Perciformes</taxon>
        <taxon>Notothenioidei</taxon>
        <taxon>Bathydraconidae</taxon>
        <taxon>Gymnodraco</taxon>
    </lineage>
</organism>
<evidence type="ECO:0000259" key="2">
    <source>
        <dbReference type="Pfam" id="PF01108"/>
    </source>
</evidence>
<dbReference type="InterPro" id="IPR036116">
    <property type="entry name" value="FN3_sf"/>
</dbReference>
<dbReference type="RefSeq" id="XP_034077315.1">
    <property type="nucleotide sequence ID" value="XM_034221424.1"/>
</dbReference>
<dbReference type="GO" id="GO:0004896">
    <property type="term" value="F:cytokine receptor activity"/>
    <property type="evidence" value="ECO:0007669"/>
    <property type="project" value="TreeGrafter"/>
</dbReference>
<dbReference type="PANTHER" id="PTHR20859">
    <property type="entry name" value="INTERFERON/INTERLEUKIN RECEPTOR"/>
    <property type="match status" value="1"/>
</dbReference>
<dbReference type="Proteomes" id="UP000515161">
    <property type="component" value="Unplaced"/>
</dbReference>
<keyword evidence="4" id="KW-1185">Reference proteome</keyword>
<protein>
    <submittedName>
        <fullName evidence="5">Interferon alpha/beta receptor 2-like isoform X1</fullName>
    </submittedName>
</protein>
<evidence type="ECO:0000313" key="4">
    <source>
        <dbReference type="Proteomes" id="UP000515161"/>
    </source>
</evidence>
<dbReference type="AlphaFoldDB" id="A0A6P8UXK8"/>
<feature type="domain" description="Interferon/interleukin receptor" evidence="3">
    <location>
        <begin position="149"/>
        <end position="239"/>
    </location>
</feature>
<dbReference type="Gene3D" id="2.60.40.10">
    <property type="entry name" value="Immunoglobulins"/>
    <property type="match status" value="1"/>
</dbReference>
<keyword evidence="1" id="KW-0472">Membrane</keyword>
<evidence type="ECO:0000256" key="1">
    <source>
        <dbReference type="SAM" id="Phobius"/>
    </source>
</evidence>
<feature type="domain" description="Fibronectin type-III" evidence="2">
    <location>
        <begin position="29"/>
        <end position="137"/>
    </location>
</feature>
<dbReference type="Pfam" id="PF01108">
    <property type="entry name" value="Tissue_fac"/>
    <property type="match status" value="1"/>
</dbReference>
<feature type="transmembrane region" description="Helical" evidence="1">
    <location>
        <begin position="245"/>
        <end position="271"/>
    </location>
</feature>
<dbReference type="InterPro" id="IPR013783">
    <property type="entry name" value="Ig-like_fold"/>
</dbReference>
<dbReference type="KEGG" id="gacu:117549471"/>